<reference evidence="2" key="1">
    <citation type="submission" date="2021-12" db="EMBL/GenBank/DDBJ databases">
        <authorList>
            <person name="King R."/>
        </authorList>
    </citation>
    <scope>NUCLEOTIDE SEQUENCE</scope>
</reference>
<dbReference type="EMBL" id="OU963866">
    <property type="protein sequence ID" value="CAH0390332.1"/>
    <property type="molecule type" value="Genomic_DNA"/>
</dbReference>
<feature type="transmembrane region" description="Helical" evidence="1">
    <location>
        <begin position="81"/>
        <end position="106"/>
    </location>
</feature>
<dbReference type="Proteomes" id="UP001152759">
    <property type="component" value="Chromosome 5"/>
</dbReference>
<organism evidence="2 3">
    <name type="scientific">Bemisia tabaci</name>
    <name type="common">Sweetpotato whitefly</name>
    <name type="synonym">Aleurodes tabaci</name>
    <dbReference type="NCBI Taxonomy" id="7038"/>
    <lineage>
        <taxon>Eukaryota</taxon>
        <taxon>Metazoa</taxon>
        <taxon>Ecdysozoa</taxon>
        <taxon>Arthropoda</taxon>
        <taxon>Hexapoda</taxon>
        <taxon>Insecta</taxon>
        <taxon>Pterygota</taxon>
        <taxon>Neoptera</taxon>
        <taxon>Paraneoptera</taxon>
        <taxon>Hemiptera</taxon>
        <taxon>Sternorrhyncha</taxon>
        <taxon>Aleyrodoidea</taxon>
        <taxon>Aleyrodidae</taxon>
        <taxon>Aleyrodinae</taxon>
        <taxon>Bemisia</taxon>
    </lineage>
</organism>
<keyword evidence="1" id="KW-0472">Membrane</keyword>
<sequence length="147" mass="16956">MSEPSPNLFNCSSFIQATGPFIKNVSSIWSLNESQLFDLISQALSPDDTFLTEPRKNVIRESLTDCLFSKRSYELAWWQQVTWTVLFTGMLFVAVTGNATVAWIVLESTVHFPFKDIKNGRKLSEFSHVSKEERRRYAKLKLEHGKY</sequence>
<keyword evidence="1" id="KW-0812">Transmembrane</keyword>
<evidence type="ECO:0000313" key="3">
    <source>
        <dbReference type="Proteomes" id="UP001152759"/>
    </source>
</evidence>
<name>A0A9P0AEX0_BEMTA</name>
<evidence type="ECO:0000256" key="1">
    <source>
        <dbReference type="SAM" id="Phobius"/>
    </source>
</evidence>
<evidence type="ECO:0000313" key="2">
    <source>
        <dbReference type="EMBL" id="CAH0390332.1"/>
    </source>
</evidence>
<gene>
    <name evidence="2" type="ORF">BEMITA_LOCUS9064</name>
</gene>
<dbReference type="AlphaFoldDB" id="A0A9P0AEX0"/>
<keyword evidence="1" id="KW-1133">Transmembrane helix</keyword>
<proteinExistence type="predicted"/>
<protein>
    <submittedName>
        <fullName evidence="2">Uncharacterized protein</fullName>
    </submittedName>
</protein>
<accession>A0A9P0AEX0</accession>
<keyword evidence="3" id="KW-1185">Reference proteome</keyword>